<evidence type="ECO:0000256" key="5">
    <source>
        <dbReference type="ARBA" id="ARBA00023136"/>
    </source>
</evidence>
<feature type="transmembrane region" description="Helical" evidence="6">
    <location>
        <begin position="362"/>
        <end position="380"/>
    </location>
</feature>
<evidence type="ECO:0000256" key="1">
    <source>
        <dbReference type="ARBA" id="ARBA00004651"/>
    </source>
</evidence>
<comment type="subcellular location">
    <subcellularLocation>
        <location evidence="1">Cell membrane</location>
        <topology evidence="1">Multi-pass membrane protein</topology>
    </subcellularLocation>
</comment>
<evidence type="ECO:0000256" key="2">
    <source>
        <dbReference type="ARBA" id="ARBA00022475"/>
    </source>
</evidence>
<keyword evidence="9" id="KW-1185">Reference proteome</keyword>
<keyword evidence="2" id="KW-1003">Cell membrane</keyword>
<feature type="transmembrane region" description="Helical" evidence="6">
    <location>
        <begin position="293"/>
        <end position="314"/>
    </location>
</feature>
<proteinExistence type="predicted"/>
<protein>
    <submittedName>
        <fullName evidence="8">ABC transporter permease</fullName>
    </submittedName>
</protein>
<dbReference type="EMBL" id="JACRSW010000015">
    <property type="protein sequence ID" value="MBC8557004.1"/>
    <property type="molecule type" value="Genomic_DNA"/>
</dbReference>
<feature type="transmembrane region" description="Helical" evidence="6">
    <location>
        <begin position="227"/>
        <end position="251"/>
    </location>
</feature>
<dbReference type="Gene3D" id="3.40.1710.10">
    <property type="entry name" value="abc type-2 transporter like domain"/>
    <property type="match status" value="1"/>
</dbReference>
<feature type="transmembrane region" description="Helical" evidence="6">
    <location>
        <begin position="186"/>
        <end position="206"/>
    </location>
</feature>
<evidence type="ECO:0000313" key="9">
    <source>
        <dbReference type="Proteomes" id="UP000637513"/>
    </source>
</evidence>
<dbReference type="PANTHER" id="PTHR30294:SF38">
    <property type="entry name" value="TRANSPORT PERMEASE PROTEIN"/>
    <property type="match status" value="1"/>
</dbReference>
<dbReference type="InterPro" id="IPR051449">
    <property type="entry name" value="ABC-2_transporter_component"/>
</dbReference>
<keyword evidence="4 6" id="KW-1133">Transmembrane helix</keyword>
<dbReference type="Pfam" id="PF12698">
    <property type="entry name" value="ABC2_membrane_3"/>
    <property type="match status" value="1"/>
</dbReference>
<evidence type="ECO:0000313" key="8">
    <source>
        <dbReference type="EMBL" id="MBC8557004.1"/>
    </source>
</evidence>
<dbReference type="PANTHER" id="PTHR30294">
    <property type="entry name" value="MEMBRANE COMPONENT OF ABC TRANSPORTER YHHJ-RELATED"/>
    <property type="match status" value="1"/>
</dbReference>
<evidence type="ECO:0000256" key="4">
    <source>
        <dbReference type="ARBA" id="ARBA00022989"/>
    </source>
</evidence>
<dbReference type="InterPro" id="IPR013525">
    <property type="entry name" value="ABC2_TM"/>
</dbReference>
<keyword evidence="5 6" id="KW-0472">Membrane</keyword>
<dbReference type="RefSeq" id="WP_249303857.1">
    <property type="nucleotide sequence ID" value="NZ_JACRSW010000015.1"/>
</dbReference>
<comment type="caution">
    <text evidence="8">The sequence shown here is derived from an EMBL/GenBank/DDBJ whole genome shotgun (WGS) entry which is preliminary data.</text>
</comment>
<feature type="domain" description="ABC-2 type transporter transmembrane" evidence="7">
    <location>
        <begin position="18"/>
        <end position="369"/>
    </location>
</feature>
<evidence type="ECO:0000259" key="7">
    <source>
        <dbReference type="Pfam" id="PF12698"/>
    </source>
</evidence>
<feature type="transmembrane region" description="Helical" evidence="6">
    <location>
        <begin position="18"/>
        <end position="35"/>
    </location>
</feature>
<reference evidence="8 9" key="1">
    <citation type="submission" date="2020-08" db="EMBL/GenBank/DDBJ databases">
        <title>Genome public.</title>
        <authorList>
            <person name="Liu C."/>
            <person name="Sun Q."/>
        </authorList>
    </citation>
    <scope>NUCLEOTIDE SEQUENCE [LARGE SCALE GENOMIC DNA]</scope>
    <source>
        <strain evidence="8 9">BX3</strain>
    </source>
</reference>
<gene>
    <name evidence="8" type="ORF">H8700_04700</name>
</gene>
<organism evidence="8 9">
    <name type="scientific">Jutongia hominis</name>
    <dbReference type="NCBI Taxonomy" id="2763664"/>
    <lineage>
        <taxon>Bacteria</taxon>
        <taxon>Bacillati</taxon>
        <taxon>Bacillota</taxon>
        <taxon>Clostridia</taxon>
        <taxon>Lachnospirales</taxon>
        <taxon>Lachnospiraceae</taxon>
        <taxon>Jutongia</taxon>
    </lineage>
</organism>
<dbReference type="Proteomes" id="UP000637513">
    <property type="component" value="Unassembled WGS sequence"/>
</dbReference>
<keyword evidence="3 6" id="KW-0812">Transmembrane</keyword>
<feature type="transmembrane region" description="Helical" evidence="6">
    <location>
        <begin position="263"/>
        <end position="286"/>
    </location>
</feature>
<name>A0ABR7MTL4_9FIRM</name>
<evidence type="ECO:0000256" key="3">
    <source>
        <dbReference type="ARBA" id="ARBA00022692"/>
    </source>
</evidence>
<evidence type="ECO:0000256" key="6">
    <source>
        <dbReference type="SAM" id="Phobius"/>
    </source>
</evidence>
<accession>A0ABR7MTL4</accession>
<sequence>MTVFKGYMLLAKRNIKGIIVYFTIFTGIAVAMGMSRNGKFSSFTATKLNIAVVDCDRSECSEEVVRFLKKNHHVTEASYDPSALQERLYYEDVKLVVCIQKGFEKDTLSGKGGGIEYTQNPGEYNGMYVEAQLNRLVQNMKQYYDAGYSVSESYDKVAKQPQSKVHMENINGNGGQEAGYVGFFRFYPYLMLAVLCTILGTLLVEFRNKNVKMRLNASSVSLFSQNITSIFVFLMIGCILYAVTMLLAFAIHGRKLVTAPNLWYYFLNSFLVMLISLAISFLVGLFVKNRQQVSIIVTPISLAFCFLCGVFVPIQYMPDGIVHIARFLPIYWFETVNDLLAKHADISGHIQSQILRGMGMELLFFIVLISCSMAVAKYQQQEG</sequence>